<name>A0AAD5UQ92_9APHY</name>
<evidence type="ECO:0000313" key="2">
    <source>
        <dbReference type="Proteomes" id="UP001212997"/>
    </source>
</evidence>
<dbReference type="Proteomes" id="UP001212997">
    <property type="component" value="Unassembled WGS sequence"/>
</dbReference>
<organism evidence="1 2">
    <name type="scientific">Meripilus lineatus</name>
    <dbReference type="NCBI Taxonomy" id="2056292"/>
    <lineage>
        <taxon>Eukaryota</taxon>
        <taxon>Fungi</taxon>
        <taxon>Dikarya</taxon>
        <taxon>Basidiomycota</taxon>
        <taxon>Agaricomycotina</taxon>
        <taxon>Agaricomycetes</taxon>
        <taxon>Polyporales</taxon>
        <taxon>Meripilaceae</taxon>
        <taxon>Meripilus</taxon>
    </lineage>
</organism>
<protein>
    <submittedName>
        <fullName evidence="1">Uncharacterized protein</fullName>
    </submittedName>
</protein>
<keyword evidence="2" id="KW-1185">Reference proteome</keyword>
<dbReference type="EMBL" id="JANAWD010001729">
    <property type="protein sequence ID" value="KAJ3472817.1"/>
    <property type="molecule type" value="Genomic_DNA"/>
</dbReference>
<evidence type="ECO:0000313" key="1">
    <source>
        <dbReference type="EMBL" id="KAJ3472817.1"/>
    </source>
</evidence>
<gene>
    <name evidence="1" type="ORF">NLI96_g13245</name>
</gene>
<comment type="caution">
    <text evidence="1">The sequence shown here is derived from an EMBL/GenBank/DDBJ whole genome shotgun (WGS) entry which is preliminary data.</text>
</comment>
<dbReference type="AlphaFoldDB" id="A0AAD5UQ92"/>
<proteinExistence type="predicted"/>
<accession>A0AAD5UQ92</accession>
<reference evidence="1" key="1">
    <citation type="submission" date="2022-07" db="EMBL/GenBank/DDBJ databases">
        <title>Genome Sequence of Physisporinus lineatus.</title>
        <authorList>
            <person name="Buettner E."/>
        </authorList>
    </citation>
    <scope>NUCLEOTIDE SEQUENCE</scope>
    <source>
        <strain evidence="1">VT162</strain>
    </source>
</reference>
<sequence>MGIPENKQRITVQLADGTPVTVVPDGLPGTTIVEIKDVKNISNSNQFRGYAASGNEIQLIQPAYSPLGSRTVEACQVKFKVPVTLNVLSPMSLRRPSDFLNAVRSHCDRLPELLPEKWSWWEPLDRPFNLNEVERLIASGGECDTVYWERKRRPKAFGQFGVRWIKLNTVPQEDLVNYIKAASVRTRAHFAMLDGLVEHYRDFSIESASAQSGQFFFVTTHVLRHWLPDVFWGTVFGGPYVELFGKDKLLSAPAAVVEEIADDMVYIQLTDNLAASLNDPGGLRESRAKFKTYLGVDAFFERGRGYDRAERGPIGDIFSVPTFHLDVDD</sequence>